<evidence type="ECO:0000313" key="3">
    <source>
        <dbReference type="EMBL" id="GIQ88148.1"/>
    </source>
</evidence>
<dbReference type="AlphaFoldDB" id="A0A9K3D6D9"/>
<dbReference type="Proteomes" id="UP000265618">
    <property type="component" value="Unassembled WGS sequence"/>
</dbReference>
<evidence type="ECO:0000256" key="1">
    <source>
        <dbReference type="SAM" id="Coils"/>
    </source>
</evidence>
<feature type="compositionally biased region" description="Basic and acidic residues" evidence="2">
    <location>
        <begin position="266"/>
        <end position="287"/>
    </location>
</feature>
<comment type="caution">
    <text evidence="3">The sequence shown here is derived from an EMBL/GenBank/DDBJ whole genome shotgun (WGS) entry which is preliminary data.</text>
</comment>
<feature type="compositionally biased region" description="Low complexity" evidence="2">
    <location>
        <begin position="242"/>
        <end position="253"/>
    </location>
</feature>
<feature type="coiled-coil region" evidence="1">
    <location>
        <begin position="28"/>
        <end position="55"/>
    </location>
</feature>
<protein>
    <submittedName>
        <fullName evidence="3">Uncharacterized protein</fullName>
    </submittedName>
</protein>
<reference evidence="3 4" key="1">
    <citation type="journal article" date="2018" name="PLoS ONE">
        <title>The draft genome of Kipferlia bialata reveals reductive genome evolution in fornicate parasites.</title>
        <authorList>
            <person name="Tanifuji G."/>
            <person name="Takabayashi S."/>
            <person name="Kume K."/>
            <person name="Takagi M."/>
            <person name="Nakayama T."/>
            <person name="Kamikawa R."/>
            <person name="Inagaki Y."/>
            <person name="Hashimoto T."/>
        </authorList>
    </citation>
    <scope>NUCLEOTIDE SEQUENCE [LARGE SCALE GENOMIC DNA]</scope>
    <source>
        <strain evidence="3">NY0173</strain>
    </source>
</reference>
<feature type="non-terminal residue" evidence="3">
    <location>
        <position position="287"/>
    </location>
</feature>
<dbReference type="EMBL" id="BDIP01003810">
    <property type="protein sequence ID" value="GIQ88148.1"/>
    <property type="molecule type" value="Genomic_DNA"/>
</dbReference>
<proteinExistence type="predicted"/>
<organism evidence="3 4">
    <name type="scientific">Kipferlia bialata</name>
    <dbReference type="NCBI Taxonomy" id="797122"/>
    <lineage>
        <taxon>Eukaryota</taxon>
        <taxon>Metamonada</taxon>
        <taxon>Carpediemonas-like organisms</taxon>
        <taxon>Kipferlia</taxon>
    </lineage>
</organism>
<accession>A0A9K3D6D9</accession>
<keyword evidence="1" id="KW-0175">Coiled coil</keyword>
<feature type="region of interest" description="Disordered" evidence="2">
    <location>
        <begin position="241"/>
        <end position="287"/>
    </location>
</feature>
<evidence type="ECO:0000313" key="4">
    <source>
        <dbReference type="Proteomes" id="UP000265618"/>
    </source>
</evidence>
<keyword evidence="4" id="KW-1185">Reference proteome</keyword>
<sequence>MSHRAPSLKFADLYTPEPADLSEGDASVEELQMTVAELTDQLVDAEEHLQQIKGIQGQLDGVVSEVVSLQEREKTVQGEIRQLEGVHSKRQGELRALEDRLFVERASNSYRGQTVCEDLSLSPSLSPPLSLPLSHPRKLEEDGATIARAQSFTSDLFSTTQGSSSSLNGKVASLASQVRTTEDSIKAITRERGVVVREKAGIAALLATKRAEIEDITRHASQLSADRLLIDREYQHILADVSSSSPSTPTGTGLIRPDAMLPEGEYDSKHTELDAQNKAELQRIRTA</sequence>
<evidence type="ECO:0000256" key="2">
    <source>
        <dbReference type="SAM" id="MobiDB-lite"/>
    </source>
</evidence>
<gene>
    <name evidence="3" type="ORF">KIPB_010331</name>
</gene>
<name>A0A9K3D6D9_9EUKA</name>